<reference evidence="1" key="2">
    <citation type="journal article" date="2015" name="Data Brief">
        <title>Shoot transcriptome of the giant reed, Arundo donax.</title>
        <authorList>
            <person name="Barrero R.A."/>
            <person name="Guerrero F.D."/>
            <person name="Moolhuijzen P."/>
            <person name="Goolsby J.A."/>
            <person name="Tidwell J."/>
            <person name="Bellgard S.E."/>
            <person name="Bellgard M.I."/>
        </authorList>
    </citation>
    <scope>NUCLEOTIDE SEQUENCE</scope>
    <source>
        <tissue evidence="1">Shoot tissue taken approximately 20 cm above the soil surface</tissue>
    </source>
</reference>
<dbReference type="AlphaFoldDB" id="A0A0A9FFM6"/>
<evidence type="ECO:0000313" key="1">
    <source>
        <dbReference type="EMBL" id="JAE08946.1"/>
    </source>
</evidence>
<name>A0A0A9FFM6_ARUDO</name>
<dbReference type="EMBL" id="GBRH01188950">
    <property type="protein sequence ID" value="JAE08946.1"/>
    <property type="molecule type" value="Transcribed_RNA"/>
</dbReference>
<proteinExistence type="predicted"/>
<organism evidence="1">
    <name type="scientific">Arundo donax</name>
    <name type="common">Giant reed</name>
    <name type="synonym">Donax arundinaceus</name>
    <dbReference type="NCBI Taxonomy" id="35708"/>
    <lineage>
        <taxon>Eukaryota</taxon>
        <taxon>Viridiplantae</taxon>
        <taxon>Streptophyta</taxon>
        <taxon>Embryophyta</taxon>
        <taxon>Tracheophyta</taxon>
        <taxon>Spermatophyta</taxon>
        <taxon>Magnoliopsida</taxon>
        <taxon>Liliopsida</taxon>
        <taxon>Poales</taxon>
        <taxon>Poaceae</taxon>
        <taxon>PACMAD clade</taxon>
        <taxon>Arundinoideae</taxon>
        <taxon>Arundineae</taxon>
        <taxon>Arundo</taxon>
    </lineage>
</organism>
<sequence>MYASFNKTVYFPIRFSLPPVSILMYESRIRSSEQRPFWK</sequence>
<accession>A0A0A9FFM6</accession>
<reference evidence="1" key="1">
    <citation type="submission" date="2014-09" db="EMBL/GenBank/DDBJ databases">
        <authorList>
            <person name="Magalhaes I.L.F."/>
            <person name="Oliveira U."/>
            <person name="Santos F.R."/>
            <person name="Vidigal T.H.D.A."/>
            <person name="Brescovit A.D."/>
            <person name="Santos A.J."/>
        </authorList>
    </citation>
    <scope>NUCLEOTIDE SEQUENCE</scope>
    <source>
        <tissue evidence="1">Shoot tissue taken approximately 20 cm above the soil surface</tissue>
    </source>
</reference>
<protein>
    <submittedName>
        <fullName evidence="1">Uncharacterized protein</fullName>
    </submittedName>
</protein>